<protein>
    <submittedName>
        <fullName evidence="2">Cell division protein FtsL</fullName>
    </submittedName>
</protein>
<evidence type="ECO:0000313" key="2">
    <source>
        <dbReference type="EMBL" id="PAK84631.1"/>
    </source>
</evidence>
<comment type="caution">
    <text evidence="2">The sequence shown here is derived from an EMBL/GenBank/DDBJ whole genome shotgun (WGS) entry which is preliminary data.</text>
</comment>
<proteinExistence type="predicted"/>
<keyword evidence="1" id="KW-0812">Transmembrane</keyword>
<dbReference type="Proteomes" id="UP000216195">
    <property type="component" value="Unassembled WGS sequence"/>
</dbReference>
<keyword evidence="2" id="KW-0132">Cell division</keyword>
<gene>
    <name evidence="2" type="ORF">B8W87_10380</name>
</gene>
<keyword evidence="1" id="KW-1133">Transmembrane helix</keyword>
<keyword evidence="2" id="KW-0131">Cell cycle</keyword>
<dbReference type="EMBL" id="NCWU01000020">
    <property type="protein sequence ID" value="PAK84631.1"/>
    <property type="molecule type" value="Genomic_DNA"/>
</dbReference>
<organism evidence="2 3">
    <name type="scientific">Rothia dentocariosa</name>
    <dbReference type="NCBI Taxonomy" id="2047"/>
    <lineage>
        <taxon>Bacteria</taxon>
        <taxon>Bacillati</taxon>
        <taxon>Actinomycetota</taxon>
        <taxon>Actinomycetes</taxon>
        <taxon>Micrococcales</taxon>
        <taxon>Micrococcaceae</taxon>
        <taxon>Rothia</taxon>
    </lineage>
</organism>
<evidence type="ECO:0000256" key="1">
    <source>
        <dbReference type="SAM" id="Phobius"/>
    </source>
</evidence>
<accession>A0AAE5NGY4</accession>
<reference evidence="2 3" key="1">
    <citation type="submission" date="2017-04" db="EMBL/GenBank/DDBJ databases">
        <title>Kefir bacterial isolates.</title>
        <authorList>
            <person name="Kim Y."/>
            <person name="Blasche S."/>
            <person name="Patil K.R."/>
        </authorList>
    </citation>
    <scope>NUCLEOTIDE SEQUENCE [LARGE SCALE GENOMIC DNA]</scope>
    <source>
        <strain evidence="2 3">OG2-1</strain>
    </source>
</reference>
<dbReference type="GO" id="GO:0051301">
    <property type="term" value="P:cell division"/>
    <property type="evidence" value="ECO:0007669"/>
    <property type="project" value="UniProtKB-KW"/>
</dbReference>
<feature type="transmembrane region" description="Helical" evidence="1">
    <location>
        <begin position="12"/>
        <end position="30"/>
    </location>
</feature>
<name>A0AAE5NGY4_9MICC</name>
<keyword evidence="1" id="KW-0472">Membrane</keyword>
<sequence length="42" mass="4777">MSFYEFIETTQAILVSLILTNGSAQVVFIIHNTIKHIRNILS</sequence>
<dbReference type="AlphaFoldDB" id="A0AAE5NGY4"/>
<evidence type="ECO:0000313" key="3">
    <source>
        <dbReference type="Proteomes" id="UP000216195"/>
    </source>
</evidence>